<protein>
    <submittedName>
        <fullName evidence="3">Heavy metal-binding domain-containing protein</fullName>
    </submittedName>
</protein>
<dbReference type="Pfam" id="PF01906">
    <property type="entry name" value="YbjQ_1"/>
    <property type="match status" value="1"/>
</dbReference>
<evidence type="ECO:0000256" key="2">
    <source>
        <dbReference type="SAM" id="Phobius"/>
    </source>
</evidence>
<organism evidence="3 4">
    <name type="scientific">Acidianus infernus</name>
    <dbReference type="NCBI Taxonomy" id="12915"/>
    <lineage>
        <taxon>Archaea</taxon>
        <taxon>Thermoproteota</taxon>
        <taxon>Thermoprotei</taxon>
        <taxon>Sulfolobales</taxon>
        <taxon>Sulfolobaceae</taxon>
        <taxon>Acidianus</taxon>
    </lineage>
</organism>
<dbReference type="SUPFAM" id="SSF117782">
    <property type="entry name" value="YbjQ-like"/>
    <property type="match status" value="1"/>
</dbReference>
<dbReference type="EMBL" id="WFIY01000004">
    <property type="protein sequence ID" value="MUM65637.1"/>
    <property type="molecule type" value="Genomic_DNA"/>
</dbReference>
<keyword evidence="2" id="KW-1133">Transmembrane helix</keyword>
<comment type="caution">
    <text evidence="3">The sequence shown here is derived from an EMBL/GenBank/DDBJ whole genome shotgun (WGS) entry which is preliminary data.</text>
</comment>
<name>A0A6A9QQZ0_ACIIN</name>
<keyword evidence="4" id="KW-1185">Reference proteome</keyword>
<evidence type="ECO:0000313" key="3">
    <source>
        <dbReference type="EMBL" id="MUM65637.1"/>
    </source>
</evidence>
<dbReference type="PANTHER" id="PTHR34068">
    <property type="entry name" value="UPF0145 PROTEIN YBJQ"/>
    <property type="match status" value="1"/>
</dbReference>
<comment type="similarity">
    <text evidence="1">Belongs to the UPF0145 family.</text>
</comment>
<evidence type="ECO:0000313" key="4">
    <source>
        <dbReference type="Proteomes" id="UP000440125"/>
    </source>
</evidence>
<dbReference type="InterPro" id="IPR035439">
    <property type="entry name" value="UPF0145_dom_sf"/>
</dbReference>
<keyword evidence="2" id="KW-0472">Membrane</keyword>
<dbReference type="PANTHER" id="PTHR34068:SF2">
    <property type="entry name" value="UPF0145 PROTEIN SCO3412"/>
    <property type="match status" value="1"/>
</dbReference>
<accession>A0A6A9QQZ0</accession>
<dbReference type="InterPro" id="IPR002765">
    <property type="entry name" value="UPF0145_YbjQ-like"/>
</dbReference>
<sequence>MSQQQEIFATTADEIPGYMVIQILGIVVGTSLLYKKFDLNKEEEAKKFLELSEKARIVAMNEMIKKAKEFNSNAIISVRFDSHRINDEYDEIIAYGTAVKVIKNIH</sequence>
<dbReference type="Gene3D" id="3.30.110.70">
    <property type="entry name" value="Hypothetical protein apc22750. Chain B"/>
    <property type="match status" value="1"/>
</dbReference>
<feature type="transmembrane region" description="Helical" evidence="2">
    <location>
        <begin position="15"/>
        <end position="34"/>
    </location>
</feature>
<keyword evidence="2" id="KW-0812">Transmembrane</keyword>
<gene>
    <name evidence="3" type="ORF">D1867_10370</name>
</gene>
<dbReference type="OrthoDB" id="59443at2157"/>
<reference evidence="3 4" key="1">
    <citation type="submission" date="2019-10" db="EMBL/GenBank/DDBJ databases">
        <title>Genome Sequences from Six Type Strain Members of the Archaeal Family Sulfolobaceae: Acidianus ambivalens, Acidianus infernus, Metallosphaera prunae, Stygiolobus azoricus, Sulfolobus metallicus, and Sulfurisphaera ohwakuensis.</title>
        <authorList>
            <person name="Counts J.A."/>
            <person name="Kelly R.M."/>
        </authorList>
    </citation>
    <scope>NUCLEOTIDE SEQUENCE [LARGE SCALE GENOMIC DNA]</scope>
    <source>
        <strain evidence="3 4">DSM 3191</strain>
    </source>
</reference>
<evidence type="ECO:0000256" key="1">
    <source>
        <dbReference type="ARBA" id="ARBA00010751"/>
    </source>
</evidence>
<proteinExistence type="inferred from homology"/>
<dbReference type="RefSeq" id="WP_155864069.1">
    <property type="nucleotide sequence ID" value="NZ_WFIY01000004.1"/>
</dbReference>
<dbReference type="Proteomes" id="UP000440125">
    <property type="component" value="Unassembled WGS sequence"/>
</dbReference>
<dbReference type="AlphaFoldDB" id="A0A6A9QQZ0"/>